<dbReference type="InterPro" id="IPR011335">
    <property type="entry name" value="Restrct_endonuc-II-like"/>
</dbReference>
<organism evidence="2 3">
    <name type="scientific">Draconibacterium halophilum</name>
    <dbReference type="NCBI Taxonomy" id="2706887"/>
    <lineage>
        <taxon>Bacteria</taxon>
        <taxon>Pseudomonadati</taxon>
        <taxon>Bacteroidota</taxon>
        <taxon>Bacteroidia</taxon>
        <taxon>Marinilabiliales</taxon>
        <taxon>Prolixibacteraceae</taxon>
        <taxon>Draconibacterium</taxon>
    </lineage>
</organism>
<keyword evidence="3" id="KW-1185">Reference proteome</keyword>
<dbReference type="Proteomes" id="UP000474630">
    <property type="component" value="Chromosome"/>
</dbReference>
<evidence type="ECO:0000313" key="2">
    <source>
        <dbReference type="EMBL" id="QIA06600.1"/>
    </source>
</evidence>
<dbReference type="AlphaFoldDB" id="A0A6C0R8I8"/>
<proteinExistence type="predicted"/>
<accession>A0A6C0R8I8</accession>
<protein>
    <submittedName>
        <fullName evidence="2">DUF559 domain-containing protein</fullName>
    </submittedName>
</protein>
<dbReference type="Pfam" id="PF04480">
    <property type="entry name" value="DUF559"/>
    <property type="match status" value="1"/>
</dbReference>
<evidence type="ECO:0000313" key="3">
    <source>
        <dbReference type="Proteomes" id="UP000474630"/>
    </source>
</evidence>
<evidence type="ECO:0000259" key="1">
    <source>
        <dbReference type="Pfam" id="PF04480"/>
    </source>
</evidence>
<dbReference type="EMBL" id="CP048409">
    <property type="protein sequence ID" value="QIA06600.1"/>
    <property type="molecule type" value="Genomic_DNA"/>
</dbReference>
<dbReference type="CDD" id="cd01038">
    <property type="entry name" value="Endonuclease_DUF559"/>
    <property type="match status" value="1"/>
</dbReference>
<dbReference type="InterPro" id="IPR007569">
    <property type="entry name" value="DUF559"/>
</dbReference>
<dbReference type="InterPro" id="IPR047216">
    <property type="entry name" value="Endonuclease_DUF559_bact"/>
</dbReference>
<dbReference type="PANTHER" id="PTHR38590:SF1">
    <property type="entry name" value="BLL0828 PROTEIN"/>
    <property type="match status" value="1"/>
</dbReference>
<dbReference type="PANTHER" id="PTHR38590">
    <property type="entry name" value="BLL0828 PROTEIN"/>
    <property type="match status" value="1"/>
</dbReference>
<name>A0A6C0R8I8_9BACT</name>
<dbReference type="SUPFAM" id="SSF52980">
    <property type="entry name" value="Restriction endonuclease-like"/>
    <property type="match status" value="1"/>
</dbReference>
<reference evidence="2 3" key="1">
    <citation type="submission" date="2020-02" db="EMBL/GenBank/DDBJ databases">
        <title>Genome sequencing for Draconibacterium sp. strain M1.</title>
        <authorList>
            <person name="Park S.-J."/>
        </authorList>
    </citation>
    <scope>NUCLEOTIDE SEQUENCE [LARGE SCALE GENOMIC DNA]</scope>
    <source>
        <strain evidence="2 3">M1</strain>
    </source>
</reference>
<feature type="domain" description="DUF559" evidence="1">
    <location>
        <begin position="1"/>
        <end position="97"/>
    </location>
</feature>
<dbReference type="RefSeq" id="WP_163344531.1">
    <property type="nucleotide sequence ID" value="NZ_CP048409.1"/>
</dbReference>
<gene>
    <name evidence="2" type="ORF">G0Q07_02140</name>
</gene>
<dbReference type="Gene3D" id="3.40.960.10">
    <property type="entry name" value="VSR Endonuclease"/>
    <property type="match status" value="1"/>
</dbReference>
<dbReference type="KEGG" id="drc:G0Q07_02140"/>
<sequence length="117" mass="13880">MTEAELLLWEQLKGKKVLGFRFRPQHPIDIFIADFYCHPLKLVIEVDGGIHKSRDQKEYEIGRTGELNYWGIEVVRFTNEEVEKDMIKLIETIKKKCLIRQSEIRKSPFRGFRGTKK</sequence>